<evidence type="ECO:0000313" key="6">
    <source>
        <dbReference type="Proteomes" id="UP001190700"/>
    </source>
</evidence>
<keyword evidence="6" id="KW-1185">Reference proteome</keyword>
<sequence length="509" mass="54452">MLTKMRTMLLFAIAGFVLCKSSTAAQPSSTPEEELQGRVASLETEILARDQKLSALQSEISTQEAAKSQLVSDLKVIKQKAEDELSSLQDEVAKSKSTIETLSQESVAAKKSAADSAAEVSDLRKRLVDSQAQQSSSEAELVELKSQILSLEKDIEQAKSAQGEYKQKAEHASADATALKQELETARSSAKQQASEAEGNSGALEAAALTAKLELSRESEKTVRLTRELAELKALYNKPLLEKLAESFSEGAASVRPHVLSAVEFVSTRANPLIAQTVDALKPLVDQLASKIESTWQDTKPALEKAWALVTAKLNDAKPAVTTALANAEAAMSNLSKQILALVHNVLASEQYRGMVANVEQILGELIGLCHKLMGEVDFMRPYASRDNASAVVYSVVCLPLLLFPLVLLGFCCGGKGTRKAEHKGGDELADPSARKSKAALAQCPNEYTFAFAVIIVRHEQCCGSERSDESYDISDTTADAECTSHSGGQSAASALLDVKSINCSGAFL</sequence>
<name>A0AAE0C4T2_9CHLO</name>
<dbReference type="EMBL" id="LGRX02028099">
    <property type="protein sequence ID" value="KAK3248426.1"/>
    <property type="molecule type" value="Genomic_DNA"/>
</dbReference>
<keyword evidence="3" id="KW-0472">Membrane</keyword>
<feature type="region of interest" description="Disordered" evidence="2">
    <location>
        <begin position="162"/>
        <end position="202"/>
    </location>
</feature>
<feature type="signal peptide" evidence="4">
    <location>
        <begin position="1"/>
        <end position="25"/>
    </location>
</feature>
<organism evidence="5 6">
    <name type="scientific">Cymbomonas tetramitiformis</name>
    <dbReference type="NCBI Taxonomy" id="36881"/>
    <lineage>
        <taxon>Eukaryota</taxon>
        <taxon>Viridiplantae</taxon>
        <taxon>Chlorophyta</taxon>
        <taxon>Pyramimonadophyceae</taxon>
        <taxon>Pyramimonadales</taxon>
        <taxon>Pyramimonadaceae</taxon>
        <taxon>Cymbomonas</taxon>
    </lineage>
</organism>
<feature type="compositionally biased region" description="Polar residues" evidence="2">
    <location>
        <begin position="186"/>
        <end position="195"/>
    </location>
</feature>
<evidence type="ECO:0000256" key="1">
    <source>
        <dbReference type="SAM" id="Coils"/>
    </source>
</evidence>
<dbReference type="Proteomes" id="UP001190700">
    <property type="component" value="Unassembled WGS sequence"/>
</dbReference>
<comment type="caution">
    <text evidence="5">The sequence shown here is derived from an EMBL/GenBank/DDBJ whole genome shotgun (WGS) entry which is preliminary data.</text>
</comment>
<feature type="transmembrane region" description="Helical" evidence="3">
    <location>
        <begin position="391"/>
        <end position="414"/>
    </location>
</feature>
<accession>A0AAE0C4T2</accession>
<protein>
    <submittedName>
        <fullName evidence="5">Uncharacterized protein</fullName>
    </submittedName>
</protein>
<feature type="coiled-coil region" evidence="1">
    <location>
        <begin position="71"/>
        <end position="105"/>
    </location>
</feature>
<keyword evidence="1" id="KW-0175">Coiled coil</keyword>
<reference evidence="5 6" key="1">
    <citation type="journal article" date="2015" name="Genome Biol. Evol.">
        <title>Comparative Genomics of a Bacterivorous Green Alga Reveals Evolutionary Causalities and Consequences of Phago-Mixotrophic Mode of Nutrition.</title>
        <authorList>
            <person name="Burns J.A."/>
            <person name="Paasch A."/>
            <person name="Narechania A."/>
            <person name="Kim E."/>
        </authorList>
    </citation>
    <scope>NUCLEOTIDE SEQUENCE [LARGE SCALE GENOMIC DNA]</scope>
    <source>
        <strain evidence="5 6">PLY_AMNH</strain>
    </source>
</reference>
<gene>
    <name evidence="5" type="ORF">CYMTET_42111</name>
</gene>
<evidence type="ECO:0000256" key="2">
    <source>
        <dbReference type="SAM" id="MobiDB-lite"/>
    </source>
</evidence>
<feature type="chain" id="PRO_5042267842" evidence="4">
    <location>
        <begin position="26"/>
        <end position="509"/>
    </location>
</feature>
<evidence type="ECO:0000256" key="4">
    <source>
        <dbReference type="SAM" id="SignalP"/>
    </source>
</evidence>
<keyword evidence="4" id="KW-0732">Signal</keyword>
<keyword evidence="3" id="KW-1133">Transmembrane helix</keyword>
<evidence type="ECO:0000313" key="5">
    <source>
        <dbReference type="EMBL" id="KAK3248426.1"/>
    </source>
</evidence>
<keyword evidence="3" id="KW-0812">Transmembrane</keyword>
<proteinExistence type="predicted"/>
<dbReference type="AlphaFoldDB" id="A0AAE0C4T2"/>
<evidence type="ECO:0000256" key="3">
    <source>
        <dbReference type="SAM" id="Phobius"/>
    </source>
</evidence>